<dbReference type="SUPFAM" id="SSF53756">
    <property type="entry name" value="UDP-Glycosyltransferase/glycogen phosphorylase"/>
    <property type="match status" value="1"/>
</dbReference>
<evidence type="ECO:0000313" key="4">
    <source>
        <dbReference type="Proteomes" id="UP000014463"/>
    </source>
</evidence>
<dbReference type="GO" id="GO:0005829">
    <property type="term" value="C:cytosol"/>
    <property type="evidence" value="ECO:0007669"/>
    <property type="project" value="TreeGrafter"/>
</dbReference>
<dbReference type="AlphaFoldDB" id="S2KFI5"/>
<dbReference type="PANTHER" id="PTHR30160:SF15">
    <property type="entry name" value="GLYCOSYLTRANSFERASE HI_0523-RELATED"/>
    <property type="match status" value="1"/>
</dbReference>
<dbReference type="Proteomes" id="UP000014463">
    <property type="component" value="Unassembled WGS sequence"/>
</dbReference>
<dbReference type="PATRIC" id="fig|1121939.11.peg.3764"/>
<dbReference type="PANTHER" id="PTHR30160">
    <property type="entry name" value="TETRAACYLDISACCHARIDE 4'-KINASE-RELATED"/>
    <property type="match status" value="1"/>
</dbReference>
<dbReference type="GO" id="GO:0008713">
    <property type="term" value="F:ADP-heptose-lipopolysaccharide heptosyltransferase activity"/>
    <property type="evidence" value="ECO:0007669"/>
    <property type="project" value="TreeGrafter"/>
</dbReference>
<name>S2KFI5_LITA3</name>
<reference evidence="3 4" key="1">
    <citation type="journal article" date="2013" name="Genome Announc.">
        <title>Draft genome sequence of the moderately halophilic gammaproteobacterium Halomonas anticariensis FP35.</title>
        <authorList>
            <person name="Tahrioui A."/>
            <person name="Quesada E."/>
            <person name="Llamas I."/>
        </authorList>
    </citation>
    <scope>NUCLEOTIDE SEQUENCE [LARGE SCALE GENOMIC DNA]</scope>
    <source>
        <strain evidence="4">DSM 16096 / CECT 5854 / LMG 22089 / FP35</strain>
    </source>
</reference>
<protein>
    <submittedName>
        <fullName evidence="3">Uncharacterized protein</fullName>
    </submittedName>
</protein>
<sequence length="363" mass="40510">MTQPKIRPRARRILVVRNDKLGDFMLAWPALACLKRALPDNHIGVLVPSYTAPLARACPWIDEVLLDPGPHGNRSAQRDLLDQLRERHFDALLTLYSTPRIGWLGWRAGIPRRTAPATKWAQIFYNHRIVQRRSRSRKPEYQYNLELAEALLDKLGQPRPEPLAPPFWPLPATTRDTQRELLADTLNLDRSRPWLFLHIGSGGSAVNLSSTQYATLAAVIDRQTPSNRRPLWLLTTGPGEEDTTRKLRDALSEQGLEAIVVPPRQGLEEFALTLAAADLFIAGSTGPLHIAGCLDVPTAGFYPAKRSATPLRWQTCNAAERRLAFCPPPGSESETDMSQIDLEAAANAIIDLMSTQFSHEIHP</sequence>
<dbReference type="InterPro" id="IPR002201">
    <property type="entry name" value="Glyco_trans_9"/>
</dbReference>
<accession>S2KFI5</accession>
<proteinExistence type="predicted"/>
<dbReference type="Gene3D" id="3.40.50.2000">
    <property type="entry name" value="Glycogen Phosphorylase B"/>
    <property type="match status" value="2"/>
</dbReference>
<dbReference type="STRING" id="1121939.L861_12925"/>
<organism evidence="3 4">
    <name type="scientific">Litchfieldella anticariensis (strain DSM 16096 / CECT 5854 / CIP 108499 / LMG 22089 / FP35)</name>
    <name type="common">Halomonas anticariensis</name>
    <dbReference type="NCBI Taxonomy" id="1121939"/>
    <lineage>
        <taxon>Bacteria</taxon>
        <taxon>Pseudomonadati</taxon>
        <taxon>Pseudomonadota</taxon>
        <taxon>Gammaproteobacteria</taxon>
        <taxon>Oceanospirillales</taxon>
        <taxon>Halomonadaceae</taxon>
        <taxon>Litchfieldella</taxon>
    </lineage>
</organism>
<comment type="caution">
    <text evidence="3">The sequence shown here is derived from an EMBL/GenBank/DDBJ whole genome shotgun (WGS) entry which is preliminary data.</text>
</comment>
<dbReference type="RefSeq" id="WP_016418278.1">
    <property type="nucleotide sequence ID" value="NZ_AUAB01000005.1"/>
</dbReference>
<evidence type="ECO:0000256" key="1">
    <source>
        <dbReference type="ARBA" id="ARBA00022676"/>
    </source>
</evidence>
<keyword evidence="4" id="KW-1185">Reference proteome</keyword>
<dbReference type="GO" id="GO:0009244">
    <property type="term" value="P:lipopolysaccharide core region biosynthetic process"/>
    <property type="evidence" value="ECO:0007669"/>
    <property type="project" value="TreeGrafter"/>
</dbReference>
<dbReference type="EMBL" id="ASTJ01000039">
    <property type="protein sequence ID" value="EPC00690.1"/>
    <property type="molecule type" value="Genomic_DNA"/>
</dbReference>
<dbReference type="CDD" id="cd03789">
    <property type="entry name" value="GT9_LPS_heptosyltransferase"/>
    <property type="match status" value="1"/>
</dbReference>
<keyword evidence="1" id="KW-0328">Glycosyltransferase</keyword>
<gene>
    <name evidence="3" type="ORF">L861_12925</name>
</gene>
<evidence type="ECO:0000256" key="2">
    <source>
        <dbReference type="ARBA" id="ARBA00022679"/>
    </source>
</evidence>
<dbReference type="InterPro" id="IPR051199">
    <property type="entry name" value="LPS_LOS_Heptosyltrfase"/>
</dbReference>
<dbReference type="OrthoDB" id="9797795at2"/>
<keyword evidence="2" id="KW-0808">Transferase</keyword>
<dbReference type="eggNOG" id="COG0859">
    <property type="taxonomic scope" value="Bacteria"/>
</dbReference>
<dbReference type="Pfam" id="PF01075">
    <property type="entry name" value="Glyco_transf_9"/>
    <property type="match status" value="1"/>
</dbReference>
<evidence type="ECO:0000313" key="3">
    <source>
        <dbReference type="EMBL" id="EPC00690.1"/>
    </source>
</evidence>